<evidence type="ECO:0000259" key="1">
    <source>
        <dbReference type="Pfam" id="PF19512"/>
    </source>
</evidence>
<dbReference type="RefSeq" id="WP_062696612.1">
    <property type="nucleotide sequence ID" value="NZ_LJOD01000001.1"/>
</dbReference>
<dbReference type="EMBL" id="LJOD01000001">
    <property type="protein sequence ID" value="KPE53033.1"/>
    <property type="molecule type" value="Genomic_DNA"/>
</dbReference>
<organism evidence="2 3">
    <name type="scientific">Chryseobacterium indologenes</name>
    <name type="common">Flavobacterium indologenes</name>
    <dbReference type="NCBI Taxonomy" id="253"/>
    <lineage>
        <taxon>Bacteria</taxon>
        <taxon>Pseudomonadati</taxon>
        <taxon>Bacteroidota</taxon>
        <taxon>Flavobacteriia</taxon>
        <taxon>Flavobacteriales</taxon>
        <taxon>Weeksellaceae</taxon>
        <taxon>Chryseobacterium group</taxon>
        <taxon>Chryseobacterium</taxon>
    </lineage>
</organism>
<dbReference type="InterPro" id="IPR046109">
    <property type="entry name" value="DUF6046"/>
</dbReference>
<feature type="domain" description="DUF6046" evidence="1">
    <location>
        <begin position="87"/>
        <end position="200"/>
    </location>
</feature>
<proteinExistence type="predicted"/>
<sequence>MQTVFDLQNLYKSYFSRTPFSLPGSGEDVTRDFRNLGSSQNKNRGEIHSSRKEIAFNKVGAYGQDIWFPAEFRINGNTSDSLTIDACTIAVNLSKTIVKTAVSERKGTVKEMFNVDDYKFTIRGFLIDKNRKVPEGDIEKLKNIFETDLPVTLHGGYPEMFLDKSCRVAITSLEFLETQGKTHWIRPFNLTCESDFIADVKDLEVPQKNANTNQ</sequence>
<dbReference type="Pfam" id="PF19512">
    <property type="entry name" value="DUF6046"/>
    <property type="match status" value="1"/>
</dbReference>
<dbReference type="AlphaFoldDB" id="A0A0N0IYD3"/>
<accession>A0A0N0IYD3</accession>
<evidence type="ECO:0000313" key="3">
    <source>
        <dbReference type="Proteomes" id="UP000037953"/>
    </source>
</evidence>
<evidence type="ECO:0000313" key="2">
    <source>
        <dbReference type="EMBL" id="KPE53033.1"/>
    </source>
</evidence>
<protein>
    <recommendedName>
        <fullName evidence="1">DUF6046 domain-containing protein</fullName>
    </recommendedName>
</protein>
<gene>
    <name evidence="2" type="ORF">AOB46_03330</name>
</gene>
<comment type="caution">
    <text evidence="2">The sequence shown here is derived from an EMBL/GenBank/DDBJ whole genome shotgun (WGS) entry which is preliminary data.</text>
</comment>
<dbReference type="OrthoDB" id="1098595at2"/>
<name>A0A0N0IYD3_CHRID</name>
<dbReference type="PATRIC" id="fig|253.9.peg.707"/>
<reference evidence="3" key="2">
    <citation type="submission" date="2015-09" db="EMBL/GenBank/DDBJ databases">
        <title>Draft genome sequence of a multidrug-resistant Chryseobacterium indologenes isolate from Malaysia.</title>
        <authorList>
            <person name="Yu C.Y."/>
            <person name="Ang G.Y."/>
            <person name="Chan K.-G."/>
        </authorList>
    </citation>
    <scope>NUCLEOTIDE SEQUENCE [LARGE SCALE GENOMIC DNA]</scope>
    <source>
        <strain evidence="3">CI_885</strain>
    </source>
</reference>
<reference evidence="2 3" key="1">
    <citation type="journal article" date="2015" name="Genom Data">
        <title>Draft genome sequence of a multidrug-resistant Chryseobacterium indologenes isolate from Malaysia.</title>
        <authorList>
            <person name="Yu C.Y."/>
            <person name="Ang G.Y."/>
            <person name="Cheng H.J."/>
            <person name="Cheong Y.M."/>
            <person name="Yin W.F."/>
            <person name="Chan K.G."/>
        </authorList>
    </citation>
    <scope>NUCLEOTIDE SEQUENCE [LARGE SCALE GENOMIC DNA]</scope>
    <source>
        <strain evidence="2 3">CI_885</strain>
    </source>
</reference>
<dbReference type="Proteomes" id="UP000037953">
    <property type="component" value="Unassembled WGS sequence"/>
</dbReference>